<reference evidence="1" key="1">
    <citation type="submission" date="2020-04" db="EMBL/GenBank/DDBJ databases">
        <authorList>
            <person name="Broberg M."/>
        </authorList>
    </citation>
    <scope>NUCLEOTIDE SEQUENCE</scope>
</reference>
<accession>A0ACA9UPR0</accession>
<reference evidence="1" key="2">
    <citation type="submission" date="2021-10" db="EMBL/GenBank/DDBJ databases">
        <authorList>
            <person name="Piombo E."/>
        </authorList>
    </citation>
    <scope>NUCLEOTIDE SEQUENCE</scope>
</reference>
<evidence type="ECO:0000313" key="1">
    <source>
        <dbReference type="EMBL" id="CAG9955442.1"/>
    </source>
</evidence>
<sequence length="156" mass="17270">MGFSNSRKFLNIDKRPQNLCMNFPVKQFIITQFTRDNMSSQSNITVVYQSSPDGNGSFNIEYYVEKHMKLVEKAWKAVGIQAWQVITFAGQPAGSPTPYCAAAIVTFDSRDGAERALQAEETKEVFGDVPNFTNLTPLLMTGDVSGNWVTSSPGQC</sequence>
<keyword evidence="2" id="KW-1185">Reference proteome</keyword>
<dbReference type="EMBL" id="CADEHS020000589">
    <property type="protein sequence ID" value="CAG9955442.1"/>
    <property type="molecule type" value="Genomic_DNA"/>
</dbReference>
<dbReference type="Proteomes" id="UP000836387">
    <property type="component" value="Unassembled WGS sequence"/>
</dbReference>
<organism evidence="1 2">
    <name type="scientific">Clonostachys rosea f. rosea IK726</name>
    <dbReference type="NCBI Taxonomy" id="1349383"/>
    <lineage>
        <taxon>Eukaryota</taxon>
        <taxon>Fungi</taxon>
        <taxon>Dikarya</taxon>
        <taxon>Ascomycota</taxon>
        <taxon>Pezizomycotina</taxon>
        <taxon>Sordariomycetes</taxon>
        <taxon>Hypocreomycetidae</taxon>
        <taxon>Hypocreales</taxon>
        <taxon>Bionectriaceae</taxon>
        <taxon>Clonostachys</taxon>
    </lineage>
</organism>
<gene>
    <name evidence="1" type="ORF">CRV2_00019260</name>
</gene>
<comment type="caution">
    <text evidence="1">The sequence shown here is derived from an EMBL/GenBank/DDBJ whole genome shotgun (WGS) entry which is preliminary data.</text>
</comment>
<evidence type="ECO:0000313" key="2">
    <source>
        <dbReference type="Proteomes" id="UP000836387"/>
    </source>
</evidence>
<name>A0ACA9UPR0_BIOOC</name>
<proteinExistence type="predicted"/>
<protein>
    <submittedName>
        <fullName evidence="1">Uncharacterized protein</fullName>
    </submittedName>
</protein>